<name>A0A3L8DYU4_OOCBI</name>
<dbReference type="Proteomes" id="UP000279307">
    <property type="component" value="Chromosome 2"/>
</dbReference>
<evidence type="ECO:0000313" key="1">
    <source>
        <dbReference type="EMBL" id="RLU25640.1"/>
    </source>
</evidence>
<dbReference type="EMBL" id="QOIP01000002">
    <property type="protein sequence ID" value="RLU25640.1"/>
    <property type="molecule type" value="Genomic_DNA"/>
</dbReference>
<sequence length="106" mass="12677">MVVLGLWDEEYEVLREIGEGNGEEDRRKSRAKWIRKKKEMGNKEDKERRGRSRGVGLGNKDREFWRGLENWDVTILSETWIDRKGWERIRGLLPKGYKLLPPNSHR</sequence>
<reference evidence="1" key="1">
    <citation type="journal article" date="2018" name="Genome Res.">
        <title>The genomic architecture and molecular evolution of ant odorant receptors.</title>
        <authorList>
            <person name="McKenzie S.K."/>
            <person name="Kronauer D.J.C."/>
        </authorList>
    </citation>
    <scope>NUCLEOTIDE SEQUENCE [LARGE SCALE GENOMIC DNA]</scope>
    <source>
        <strain evidence="1">Clonal line C1</strain>
    </source>
</reference>
<accession>A0A3L8DYU4</accession>
<dbReference type="AlphaFoldDB" id="A0A3L8DYU4"/>
<organism evidence="1">
    <name type="scientific">Ooceraea biroi</name>
    <name type="common">Clonal raider ant</name>
    <name type="synonym">Cerapachys biroi</name>
    <dbReference type="NCBI Taxonomy" id="2015173"/>
    <lineage>
        <taxon>Eukaryota</taxon>
        <taxon>Metazoa</taxon>
        <taxon>Ecdysozoa</taxon>
        <taxon>Arthropoda</taxon>
        <taxon>Hexapoda</taxon>
        <taxon>Insecta</taxon>
        <taxon>Pterygota</taxon>
        <taxon>Neoptera</taxon>
        <taxon>Endopterygota</taxon>
        <taxon>Hymenoptera</taxon>
        <taxon>Apocrita</taxon>
        <taxon>Aculeata</taxon>
        <taxon>Formicoidea</taxon>
        <taxon>Formicidae</taxon>
        <taxon>Dorylinae</taxon>
        <taxon>Ooceraea</taxon>
    </lineage>
</organism>
<gene>
    <name evidence="1" type="ORF">DMN91_001797</name>
</gene>
<protein>
    <submittedName>
        <fullName evidence="1">Uncharacterized protein</fullName>
    </submittedName>
</protein>
<reference evidence="1" key="2">
    <citation type="submission" date="2018-07" db="EMBL/GenBank/DDBJ databases">
        <authorList>
            <person name="Mckenzie S.K."/>
            <person name="Kronauer D.J.C."/>
        </authorList>
    </citation>
    <scope>NUCLEOTIDE SEQUENCE</scope>
    <source>
        <strain evidence="1">Clonal line C1</strain>
    </source>
</reference>
<proteinExistence type="predicted"/>
<comment type="caution">
    <text evidence="1">The sequence shown here is derived from an EMBL/GenBank/DDBJ whole genome shotgun (WGS) entry which is preliminary data.</text>
</comment>